<keyword evidence="5" id="KW-0539">Nucleus</keyword>
<evidence type="ECO:0000313" key="8">
    <source>
        <dbReference type="EMBL" id="KAK2155676.1"/>
    </source>
</evidence>
<keyword evidence="3 5" id="KW-0238">DNA-binding</keyword>
<evidence type="ECO:0000256" key="3">
    <source>
        <dbReference type="ARBA" id="ARBA00023125"/>
    </source>
</evidence>
<dbReference type="InterPro" id="IPR032198">
    <property type="entry name" value="E2F_CC-MB"/>
</dbReference>
<dbReference type="Pfam" id="PF02319">
    <property type="entry name" value="WHD_E2F_TDP"/>
    <property type="match status" value="1"/>
</dbReference>
<evidence type="ECO:0000256" key="5">
    <source>
        <dbReference type="RuleBase" id="RU003796"/>
    </source>
</evidence>
<dbReference type="InterPro" id="IPR015633">
    <property type="entry name" value="E2F"/>
</dbReference>
<dbReference type="InterPro" id="IPR036390">
    <property type="entry name" value="WH_DNA-bd_sf"/>
</dbReference>
<evidence type="ECO:0000256" key="2">
    <source>
        <dbReference type="ARBA" id="ARBA00023015"/>
    </source>
</evidence>
<dbReference type="SUPFAM" id="SSF46785">
    <property type="entry name" value="Winged helix' DNA-binding domain"/>
    <property type="match status" value="1"/>
</dbReference>
<evidence type="ECO:0000256" key="4">
    <source>
        <dbReference type="ARBA" id="ARBA00023163"/>
    </source>
</evidence>
<dbReference type="Proteomes" id="UP001209878">
    <property type="component" value="Unassembled WGS sequence"/>
</dbReference>
<feature type="compositionally biased region" description="Low complexity" evidence="6">
    <location>
        <begin position="285"/>
        <end position="298"/>
    </location>
</feature>
<dbReference type="AlphaFoldDB" id="A0AAD9JMX9"/>
<dbReference type="Gene3D" id="6.10.250.540">
    <property type="match status" value="1"/>
</dbReference>
<feature type="domain" description="E2F/DP family winged-helix DNA-binding" evidence="7">
    <location>
        <begin position="108"/>
        <end position="173"/>
    </location>
</feature>
<dbReference type="InterPro" id="IPR036388">
    <property type="entry name" value="WH-like_DNA-bd_sf"/>
</dbReference>
<dbReference type="InterPro" id="IPR037241">
    <property type="entry name" value="E2F-DP_heterodim"/>
</dbReference>
<gene>
    <name evidence="8" type="ORF">NP493_2051g00014</name>
</gene>
<dbReference type="SMART" id="SM01372">
    <property type="entry name" value="E2F_TDP"/>
    <property type="match status" value="1"/>
</dbReference>
<dbReference type="Pfam" id="PF16421">
    <property type="entry name" value="E2F_CC-MB"/>
    <property type="match status" value="1"/>
</dbReference>
<dbReference type="SUPFAM" id="SSF144074">
    <property type="entry name" value="E2F-DP heterodimerization region"/>
    <property type="match status" value="1"/>
</dbReference>
<accession>A0AAD9JMX9</accession>
<protein>
    <recommendedName>
        <fullName evidence="7">E2F/DP family winged-helix DNA-binding domain-containing protein</fullName>
    </recommendedName>
</protein>
<dbReference type="CDD" id="cd14660">
    <property type="entry name" value="E2F_DD"/>
    <property type="match status" value="1"/>
</dbReference>
<reference evidence="8" key="1">
    <citation type="journal article" date="2023" name="Mol. Biol. Evol.">
        <title>Third-Generation Sequencing Reveals the Adaptive Role of the Epigenome in Three Deep-Sea Polychaetes.</title>
        <authorList>
            <person name="Perez M."/>
            <person name="Aroh O."/>
            <person name="Sun Y."/>
            <person name="Lan Y."/>
            <person name="Juniper S.K."/>
            <person name="Young C.R."/>
            <person name="Angers B."/>
            <person name="Qian P.Y."/>
        </authorList>
    </citation>
    <scope>NUCLEOTIDE SEQUENCE</scope>
    <source>
        <strain evidence="8">R07B-5</strain>
    </source>
</reference>
<dbReference type="GO" id="GO:0000978">
    <property type="term" value="F:RNA polymerase II cis-regulatory region sequence-specific DNA binding"/>
    <property type="evidence" value="ECO:0007669"/>
    <property type="project" value="InterPro"/>
</dbReference>
<evidence type="ECO:0000256" key="1">
    <source>
        <dbReference type="ARBA" id="ARBA00010940"/>
    </source>
</evidence>
<dbReference type="PANTHER" id="PTHR12081">
    <property type="entry name" value="TRANSCRIPTION FACTOR E2F"/>
    <property type="match status" value="1"/>
</dbReference>
<evidence type="ECO:0000259" key="7">
    <source>
        <dbReference type="SMART" id="SM01372"/>
    </source>
</evidence>
<dbReference type="InterPro" id="IPR003316">
    <property type="entry name" value="E2F_WHTH_DNA-bd_dom"/>
</dbReference>
<dbReference type="Gene3D" id="1.10.10.10">
    <property type="entry name" value="Winged helix-like DNA-binding domain superfamily/Winged helix DNA-binding domain"/>
    <property type="match status" value="1"/>
</dbReference>
<dbReference type="PANTHER" id="PTHR12081:SF107">
    <property type="entry name" value="E2E3"/>
    <property type="match status" value="1"/>
</dbReference>
<sequence length="411" mass="46054">MASPASMTYLQNVYPLVKGNYQQMTTAGLDGPVLQQMHINPEQTPLAHGHDYSAIYLSPLSKPQVKRKLDLDLSSENEVFKTPPSTKRRSRNVVSPCQRMKSPLEKKRYDTSLGLLTKKFVGLLRSAPDGVIDLNKASELLDVQKRRIYDITNVLEGINLIVKKSKNNIKWKGDGSGTTTDTGVTLSTAHTDLIADMQMKEDELDDLIKKCSLELRLLTEDTENSRLAYVTYQDIRGVRSFEEHTIIAIKAPAETRLEVPDPKEKIQIWLKSTKGPIEVYLCPEESAPSESVVPSSESTLEDSRSAYSEDSSSRESFKSDVTLRHSLVEDDIYSDTRNLLLHTEDQICDAHFEHLEPTLSEEDYIFSLEQDEGITDLFDINACDIQLWPQDASPTSESAASVLSLVTDPTL</sequence>
<keyword evidence="9" id="KW-1185">Reference proteome</keyword>
<keyword evidence="2 5" id="KW-0805">Transcription regulation</keyword>
<name>A0AAD9JMX9_RIDPI</name>
<evidence type="ECO:0000313" key="9">
    <source>
        <dbReference type="Proteomes" id="UP001209878"/>
    </source>
</evidence>
<dbReference type="FunFam" id="1.10.10.10:FF:000008">
    <property type="entry name" value="E2F transcription factor 1"/>
    <property type="match status" value="1"/>
</dbReference>
<comment type="subcellular location">
    <subcellularLocation>
        <location evidence="5">Nucleus</location>
    </subcellularLocation>
</comment>
<dbReference type="GO" id="GO:0046983">
    <property type="term" value="F:protein dimerization activity"/>
    <property type="evidence" value="ECO:0007669"/>
    <property type="project" value="InterPro"/>
</dbReference>
<dbReference type="EMBL" id="JAODUO010002047">
    <property type="protein sequence ID" value="KAK2155676.1"/>
    <property type="molecule type" value="Genomic_DNA"/>
</dbReference>
<proteinExistence type="inferred from homology"/>
<comment type="caution">
    <text evidence="8">The sequence shown here is derived from an EMBL/GenBank/DDBJ whole genome shotgun (WGS) entry which is preliminary data.</text>
</comment>
<dbReference type="GO" id="GO:0090575">
    <property type="term" value="C:RNA polymerase II transcription regulator complex"/>
    <property type="evidence" value="ECO:0007669"/>
    <property type="project" value="TreeGrafter"/>
</dbReference>
<comment type="similarity">
    <text evidence="1 5">Belongs to the E2F/DP family.</text>
</comment>
<keyword evidence="4 5" id="KW-0804">Transcription</keyword>
<dbReference type="GO" id="GO:0000981">
    <property type="term" value="F:DNA-binding transcription factor activity, RNA polymerase II-specific"/>
    <property type="evidence" value="ECO:0007669"/>
    <property type="project" value="TreeGrafter"/>
</dbReference>
<organism evidence="8 9">
    <name type="scientific">Ridgeia piscesae</name>
    <name type="common">Tubeworm</name>
    <dbReference type="NCBI Taxonomy" id="27915"/>
    <lineage>
        <taxon>Eukaryota</taxon>
        <taxon>Metazoa</taxon>
        <taxon>Spiralia</taxon>
        <taxon>Lophotrochozoa</taxon>
        <taxon>Annelida</taxon>
        <taxon>Polychaeta</taxon>
        <taxon>Sedentaria</taxon>
        <taxon>Canalipalpata</taxon>
        <taxon>Sabellida</taxon>
        <taxon>Siboglinidae</taxon>
        <taxon>Ridgeia</taxon>
    </lineage>
</organism>
<evidence type="ECO:0000256" key="6">
    <source>
        <dbReference type="SAM" id="MobiDB-lite"/>
    </source>
</evidence>
<feature type="region of interest" description="Disordered" evidence="6">
    <location>
        <begin position="285"/>
        <end position="312"/>
    </location>
</feature>